<evidence type="ECO:0000256" key="5">
    <source>
        <dbReference type="ARBA" id="ARBA00022679"/>
    </source>
</evidence>
<evidence type="ECO:0000256" key="2">
    <source>
        <dbReference type="ARBA" id="ARBA00010794"/>
    </source>
</evidence>
<organism evidence="20 21">
    <name type="scientific">Gonium pectorale</name>
    <name type="common">Green alga</name>
    <dbReference type="NCBI Taxonomy" id="33097"/>
    <lineage>
        <taxon>Eukaryota</taxon>
        <taxon>Viridiplantae</taxon>
        <taxon>Chlorophyta</taxon>
        <taxon>core chlorophytes</taxon>
        <taxon>Chlorophyceae</taxon>
        <taxon>CS clade</taxon>
        <taxon>Chlamydomonadales</taxon>
        <taxon>Volvocaceae</taxon>
        <taxon>Gonium</taxon>
    </lineage>
</organism>
<keyword evidence="13" id="KW-0472">Membrane</keyword>
<keyword evidence="21" id="KW-1185">Reference proteome</keyword>
<evidence type="ECO:0000256" key="8">
    <source>
        <dbReference type="ARBA" id="ARBA00022771"/>
    </source>
</evidence>
<dbReference type="GO" id="GO:0010276">
    <property type="term" value="F:phytol kinase activity"/>
    <property type="evidence" value="ECO:0007669"/>
    <property type="project" value="UniProtKB-EC"/>
</dbReference>
<comment type="similarity">
    <text evidence="2">Belongs to the polyprenol kinase family.</text>
</comment>
<dbReference type="PANTHER" id="PTHR32523:SF8">
    <property type="entry name" value="DOLICHOL KINASE"/>
    <property type="match status" value="1"/>
</dbReference>
<feature type="compositionally biased region" description="Low complexity" evidence="18">
    <location>
        <begin position="9"/>
        <end position="21"/>
    </location>
</feature>
<dbReference type="GO" id="GO:0016020">
    <property type="term" value="C:membrane"/>
    <property type="evidence" value="ECO:0007669"/>
    <property type="project" value="UniProtKB-SubCell"/>
</dbReference>
<evidence type="ECO:0000256" key="6">
    <source>
        <dbReference type="ARBA" id="ARBA00022692"/>
    </source>
</evidence>
<dbReference type="InterPro" id="IPR039606">
    <property type="entry name" value="Phytol/farnesol_kinase"/>
</dbReference>
<keyword evidence="12" id="KW-1133">Transmembrane helix</keyword>
<evidence type="ECO:0000313" key="21">
    <source>
        <dbReference type="Proteomes" id="UP000075714"/>
    </source>
</evidence>
<reference evidence="21" key="1">
    <citation type="journal article" date="2016" name="Nat. Commun.">
        <title>The Gonium pectorale genome demonstrates co-option of cell cycle regulation during the evolution of multicellularity.</title>
        <authorList>
            <person name="Hanschen E.R."/>
            <person name="Marriage T.N."/>
            <person name="Ferris P.J."/>
            <person name="Hamaji T."/>
            <person name="Toyoda A."/>
            <person name="Fujiyama A."/>
            <person name="Neme R."/>
            <person name="Noguchi H."/>
            <person name="Minakuchi Y."/>
            <person name="Suzuki M."/>
            <person name="Kawai-Toyooka H."/>
            <person name="Smith D.R."/>
            <person name="Sparks H."/>
            <person name="Anderson J."/>
            <person name="Bakaric R."/>
            <person name="Luria V."/>
            <person name="Karger A."/>
            <person name="Kirschner M.W."/>
            <person name="Durand P.M."/>
            <person name="Michod R.E."/>
            <person name="Nozaki H."/>
            <person name="Olson B.J."/>
        </authorList>
    </citation>
    <scope>NUCLEOTIDE SEQUENCE [LARGE SCALE GENOMIC DNA]</scope>
    <source>
        <strain evidence="21">NIES-2863</strain>
    </source>
</reference>
<protein>
    <recommendedName>
        <fullName evidence="15">phytol kinase</fullName>
        <ecNumber evidence="15">2.7.1.182</ecNumber>
    </recommendedName>
</protein>
<evidence type="ECO:0000256" key="1">
    <source>
        <dbReference type="ARBA" id="ARBA00004508"/>
    </source>
</evidence>
<keyword evidence="6" id="KW-0812">Transmembrane</keyword>
<evidence type="ECO:0000256" key="7">
    <source>
        <dbReference type="ARBA" id="ARBA00022723"/>
    </source>
</evidence>
<dbReference type="EMBL" id="LSYV01000002">
    <property type="protein sequence ID" value="KXZ56585.1"/>
    <property type="molecule type" value="Genomic_DNA"/>
</dbReference>
<dbReference type="GO" id="GO:0009507">
    <property type="term" value="C:chloroplast"/>
    <property type="evidence" value="ECO:0007669"/>
    <property type="project" value="UniProtKB-SubCell"/>
</dbReference>
<dbReference type="EC" id="2.7.1.182" evidence="15"/>
<dbReference type="AlphaFoldDB" id="A0A150H3H8"/>
<feature type="region of interest" description="Disordered" evidence="18">
    <location>
        <begin position="1"/>
        <end position="31"/>
    </location>
</feature>
<keyword evidence="11" id="KW-0809">Transit peptide</keyword>
<dbReference type="GO" id="GO:0008270">
    <property type="term" value="F:zinc ion binding"/>
    <property type="evidence" value="ECO:0007669"/>
    <property type="project" value="UniProtKB-KW"/>
</dbReference>
<accession>A0A150H3H8</accession>
<evidence type="ECO:0000259" key="19">
    <source>
        <dbReference type="PROSITE" id="PS50865"/>
    </source>
</evidence>
<dbReference type="PANTHER" id="PTHR32523">
    <property type="entry name" value="PHYTOL KINASE 1, CHLOROPLASTIC"/>
    <property type="match status" value="1"/>
</dbReference>
<evidence type="ECO:0000256" key="10">
    <source>
        <dbReference type="ARBA" id="ARBA00022833"/>
    </source>
</evidence>
<keyword evidence="8 17" id="KW-0863">Zinc-finger</keyword>
<dbReference type="Pfam" id="PF01753">
    <property type="entry name" value="zf-MYND"/>
    <property type="match status" value="1"/>
</dbReference>
<sequence length="1010" mass="104634">MSSRRARAGARAGARGSAGSSTTPDALPPNVRDALRRLSGEVKALFSSRLQPEHGGDGGSPLARLRTAELEAIWHHTSAVRDFLVSAKGLPWASSAVLDHASARQALLCLLAASLRLRRHELGGEGGRKQELRAKIAADIAVILSCALLLASAPTDHPGRSLRLPLLRSDALHAAGRQLAELVEPLEARAAEAAAGAVDTVDTVVLGSAAAVLAGQGSVGRPTVAEGHSTLAEPAAAYAGTLLSLVYMIIIAASDIDMVSGATEALEVRKELVAALEGSQVLEHAGRALMLLRLHVRGTRLARLLVQGTFEASRAHQGLWQLHRFYRKQADGQDASARVGSGLLAARLRAVASGCCAQYAALCLGLAVLCNADGCLAYGMPPALLAVLPTEAENNALDTITFSTLAARQLRAMLAMLRLRLGAAASPPGRRGALALAMRVGWLAVASARALATGADGGSGSTARGGNGGADLEAPRRVLQAPEVFPVAATALHGARRYLLLFTRPEADGAVAEAAGWWRLAAALAAHVLPHAGPAAELAAFGDLLAVSVWDPEVDAAVPVLPLPPDAPPVLAAAVDGGLLCCLELLMRRAGRAPDGPEAAVVRTLVSYRVGGSGFMNSFPKLLAYGKPRQAAALVATLRKLLRTAGPQTTPADTAPKPTVHQRFALACESILNAAVSWDCANLLQAKVPDQEEGGGLAPGGGPSPASQQLIRLLSCAACELLPELSQTLRASRRRSLNTLYTMVSWLPLLAVRCTSKPCNSAEAASSPTESGIAAAGDGGWRALLLEEVGAVPLLDGALHLARQWNELQQASTEDFVCRLVDACCFVAAVYAAPGPAPAHAAVGRSEAANNWAAAATMGALGESFRDAVTASTSVATAMPPLPWRPELLRDAEAHLRARGEQELASDAESLAAYLEAGGRGACAALRRRRLSEPGPLASALLPPAEARRLLPGRCANPTCANLDGDREADLALKACAGCGAVDYCCRPCQTAHWRAGHKELCGWMRGGGA</sequence>
<dbReference type="PROSITE" id="PS50865">
    <property type="entry name" value="ZF_MYND_2"/>
    <property type="match status" value="1"/>
</dbReference>
<evidence type="ECO:0000313" key="20">
    <source>
        <dbReference type="EMBL" id="KXZ56585.1"/>
    </source>
</evidence>
<dbReference type="InterPro" id="IPR002893">
    <property type="entry name" value="Znf_MYND"/>
</dbReference>
<keyword evidence="4" id="KW-0934">Plastid</keyword>
<keyword evidence="5" id="KW-0808">Transferase</keyword>
<evidence type="ECO:0000256" key="17">
    <source>
        <dbReference type="PROSITE-ProRule" id="PRU00134"/>
    </source>
</evidence>
<comment type="subcellular location">
    <subcellularLocation>
        <location evidence="1">Plastid</location>
        <location evidence="1">Chloroplast membrane</location>
        <topology evidence="1">Multi-pass membrane protein</topology>
    </subcellularLocation>
</comment>
<proteinExistence type="inferred from homology"/>
<comment type="caution">
    <text evidence="20">The sequence shown here is derived from an EMBL/GenBank/DDBJ whole genome shotgun (WGS) entry which is preliminary data.</text>
</comment>
<evidence type="ECO:0000256" key="15">
    <source>
        <dbReference type="ARBA" id="ARBA00039024"/>
    </source>
</evidence>
<dbReference type="Proteomes" id="UP000075714">
    <property type="component" value="Unassembled WGS sequence"/>
</dbReference>
<gene>
    <name evidence="20" type="ORF">GPECTOR_1g526</name>
</gene>
<dbReference type="SUPFAM" id="SSF144232">
    <property type="entry name" value="HIT/MYND zinc finger-like"/>
    <property type="match status" value="1"/>
</dbReference>
<dbReference type="Gene3D" id="6.10.140.2220">
    <property type="match status" value="1"/>
</dbReference>
<dbReference type="OrthoDB" id="552473at2759"/>
<evidence type="ECO:0000256" key="11">
    <source>
        <dbReference type="ARBA" id="ARBA00022946"/>
    </source>
</evidence>
<evidence type="ECO:0000256" key="12">
    <source>
        <dbReference type="ARBA" id="ARBA00022989"/>
    </source>
</evidence>
<name>A0A150H3H8_GONPE</name>
<evidence type="ECO:0000256" key="16">
    <source>
        <dbReference type="ARBA" id="ARBA00048889"/>
    </source>
</evidence>
<comment type="catalytic activity">
    <reaction evidence="16">
        <text>phytol + CTP = phytyl phosphate + CDP + H(+)</text>
        <dbReference type="Rhea" id="RHEA:38055"/>
        <dbReference type="ChEBI" id="CHEBI:15378"/>
        <dbReference type="ChEBI" id="CHEBI:17327"/>
        <dbReference type="ChEBI" id="CHEBI:37563"/>
        <dbReference type="ChEBI" id="CHEBI:58069"/>
        <dbReference type="ChEBI" id="CHEBI:75483"/>
        <dbReference type="EC" id="2.7.1.182"/>
    </reaction>
</comment>
<evidence type="ECO:0000256" key="9">
    <source>
        <dbReference type="ARBA" id="ARBA00022777"/>
    </source>
</evidence>
<evidence type="ECO:0000256" key="14">
    <source>
        <dbReference type="ARBA" id="ARBA00024015"/>
    </source>
</evidence>
<keyword evidence="3" id="KW-0150">Chloroplast</keyword>
<keyword evidence="10" id="KW-0862">Zinc</keyword>
<keyword evidence="9" id="KW-0418">Kinase</keyword>
<evidence type="ECO:0000256" key="4">
    <source>
        <dbReference type="ARBA" id="ARBA00022640"/>
    </source>
</evidence>
<feature type="domain" description="MYND-type" evidence="19">
    <location>
        <begin position="957"/>
        <end position="1002"/>
    </location>
</feature>
<evidence type="ECO:0000256" key="3">
    <source>
        <dbReference type="ARBA" id="ARBA00022528"/>
    </source>
</evidence>
<evidence type="ECO:0000256" key="13">
    <source>
        <dbReference type="ARBA" id="ARBA00023136"/>
    </source>
</evidence>
<comment type="pathway">
    <text evidence="14">Cofactor biosynthesis; tocopherol biosynthesis.</text>
</comment>
<keyword evidence="7" id="KW-0479">Metal-binding</keyword>
<evidence type="ECO:0000256" key="18">
    <source>
        <dbReference type="SAM" id="MobiDB-lite"/>
    </source>
</evidence>